<gene>
    <name evidence="1" type="ORF">M8523_17550</name>
</gene>
<accession>A0AA41YYV8</accession>
<dbReference type="AlphaFoldDB" id="A0AA41YYV8"/>
<evidence type="ECO:0000313" key="1">
    <source>
        <dbReference type="EMBL" id="MCW6509825.1"/>
    </source>
</evidence>
<dbReference type="RefSeq" id="WP_282586193.1">
    <property type="nucleotide sequence ID" value="NZ_JAMOIM010000011.1"/>
</dbReference>
<protein>
    <submittedName>
        <fullName evidence="1">Uncharacterized protein</fullName>
    </submittedName>
</protein>
<sequence length="106" mass="11873">MRGADNLDWRRLNAKLLSELPREKQLAPTLDPADEDVITGMLLHNTVLLDWRGFKNDAGASEPYDAAAAERMLTDPNFKRFRNSVLATARIFANETTAEREGSAKN</sequence>
<comment type="caution">
    <text evidence="1">The sequence shown here is derived from an EMBL/GenBank/DDBJ whole genome shotgun (WGS) entry which is preliminary data.</text>
</comment>
<name>A0AA41YYV8_9HYPH</name>
<organism evidence="1 2">
    <name type="scientific">Lichenifustis flavocetrariae</name>
    <dbReference type="NCBI Taxonomy" id="2949735"/>
    <lineage>
        <taxon>Bacteria</taxon>
        <taxon>Pseudomonadati</taxon>
        <taxon>Pseudomonadota</taxon>
        <taxon>Alphaproteobacteria</taxon>
        <taxon>Hyphomicrobiales</taxon>
        <taxon>Lichenihabitantaceae</taxon>
        <taxon>Lichenifustis</taxon>
    </lineage>
</organism>
<dbReference type="EMBL" id="JAMOIM010000011">
    <property type="protein sequence ID" value="MCW6509825.1"/>
    <property type="molecule type" value="Genomic_DNA"/>
</dbReference>
<reference evidence="1" key="1">
    <citation type="submission" date="2022-05" db="EMBL/GenBank/DDBJ databases">
        <authorList>
            <person name="Pankratov T."/>
        </authorList>
    </citation>
    <scope>NUCLEOTIDE SEQUENCE</scope>
    <source>
        <strain evidence="1">BP6-180914</strain>
    </source>
</reference>
<evidence type="ECO:0000313" key="2">
    <source>
        <dbReference type="Proteomes" id="UP001165667"/>
    </source>
</evidence>
<keyword evidence="2" id="KW-1185">Reference proteome</keyword>
<dbReference type="Proteomes" id="UP001165667">
    <property type="component" value="Unassembled WGS sequence"/>
</dbReference>
<proteinExistence type="predicted"/>